<dbReference type="RefSeq" id="XP_022399207.1">
    <property type="nucleotide sequence ID" value="XM_022548112.1"/>
</dbReference>
<keyword evidence="3" id="KW-1185">Reference proteome</keyword>
<organism evidence="2 3">
    <name type="scientific">Aspergillus glaucus CBS 516.65</name>
    <dbReference type="NCBI Taxonomy" id="1160497"/>
    <lineage>
        <taxon>Eukaryota</taxon>
        <taxon>Fungi</taxon>
        <taxon>Dikarya</taxon>
        <taxon>Ascomycota</taxon>
        <taxon>Pezizomycotina</taxon>
        <taxon>Eurotiomycetes</taxon>
        <taxon>Eurotiomycetidae</taxon>
        <taxon>Eurotiales</taxon>
        <taxon>Aspergillaceae</taxon>
        <taxon>Aspergillus</taxon>
        <taxon>Aspergillus subgen. Aspergillus</taxon>
    </lineage>
</organism>
<proteinExistence type="predicted"/>
<dbReference type="GeneID" id="34464373"/>
<feature type="region of interest" description="Disordered" evidence="1">
    <location>
        <begin position="1"/>
        <end position="29"/>
    </location>
</feature>
<dbReference type="VEuPathDB" id="FungiDB:ASPGLDRAFT_550510"/>
<sequence>MQGQRTGYSGSKVKRDWNRSRSRSTSAVDGMDGEARLRFEMQILEELFEGEERQALGFGG</sequence>
<accession>A0A1L9VF39</accession>
<reference evidence="3" key="1">
    <citation type="journal article" date="2017" name="Genome Biol.">
        <title>Comparative genomics reveals high biological diversity and specific adaptations in the industrially and medically important fungal genus Aspergillus.</title>
        <authorList>
            <person name="de Vries R.P."/>
            <person name="Riley R."/>
            <person name="Wiebenga A."/>
            <person name="Aguilar-Osorio G."/>
            <person name="Amillis S."/>
            <person name="Uchima C.A."/>
            <person name="Anderluh G."/>
            <person name="Asadollahi M."/>
            <person name="Askin M."/>
            <person name="Barry K."/>
            <person name="Battaglia E."/>
            <person name="Bayram O."/>
            <person name="Benocci T."/>
            <person name="Braus-Stromeyer S.A."/>
            <person name="Caldana C."/>
            <person name="Canovas D."/>
            <person name="Cerqueira G.C."/>
            <person name="Chen F."/>
            <person name="Chen W."/>
            <person name="Choi C."/>
            <person name="Clum A."/>
            <person name="Dos Santos R.A."/>
            <person name="Damasio A.R."/>
            <person name="Diallinas G."/>
            <person name="Emri T."/>
            <person name="Fekete E."/>
            <person name="Flipphi M."/>
            <person name="Freyberg S."/>
            <person name="Gallo A."/>
            <person name="Gournas C."/>
            <person name="Habgood R."/>
            <person name="Hainaut M."/>
            <person name="Harispe M.L."/>
            <person name="Henrissat B."/>
            <person name="Hilden K.S."/>
            <person name="Hope R."/>
            <person name="Hossain A."/>
            <person name="Karabika E."/>
            <person name="Karaffa L."/>
            <person name="Karanyi Z."/>
            <person name="Krasevec N."/>
            <person name="Kuo A."/>
            <person name="Kusch H."/>
            <person name="LaButti K."/>
            <person name="Lagendijk E.L."/>
            <person name="Lapidus A."/>
            <person name="Levasseur A."/>
            <person name="Lindquist E."/>
            <person name="Lipzen A."/>
            <person name="Logrieco A.F."/>
            <person name="MacCabe A."/>
            <person name="Maekelae M.R."/>
            <person name="Malavazi I."/>
            <person name="Melin P."/>
            <person name="Meyer V."/>
            <person name="Mielnichuk N."/>
            <person name="Miskei M."/>
            <person name="Molnar A.P."/>
            <person name="Mule G."/>
            <person name="Ngan C.Y."/>
            <person name="Orejas M."/>
            <person name="Orosz E."/>
            <person name="Ouedraogo J.P."/>
            <person name="Overkamp K.M."/>
            <person name="Park H.-S."/>
            <person name="Perrone G."/>
            <person name="Piumi F."/>
            <person name="Punt P.J."/>
            <person name="Ram A.F."/>
            <person name="Ramon A."/>
            <person name="Rauscher S."/>
            <person name="Record E."/>
            <person name="Riano-Pachon D.M."/>
            <person name="Robert V."/>
            <person name="Roehrig J."/>
            <person name="Ruller R."/>
            <person name="Salamov A."/>
            <person name="Salih N.S."/>
            <person name="Samson R.A."/>
            <person name="Sandor E."/>
            <person name="Sanguinetti M."/>
            <person name="Schuetze T."/>
            <person name="Sepcic K."/>
            <person name="Shelest E."/>
            <person name="Sherlock G."/>
            <person name="Sophianopoulou V."/>
            <person name="Squina F.M."/>
            <person name="Sun H."/>
            <person name="Susca A."/>
            <person name="Todd R.B."/>
            <person name="Tsang A."/>
            <person name="Unkles S.E."/>
            <person name="van de Wiele N."/>
            <person name="van Rossen-Uffink D."/>
            <person name="Oliveira J.V."/>
            <person name="Vesth T.C."/>
            <person name="Visser J."/>
            <person name="Yu J.-H."/>
            <person name="Zhou M."/>
            <person name="Andersen M.R."/>
            <person name="Archer D.B."/>
            <person name="Baker S.E."/>
            <person name="Benoit I."/>
            <person name="Brakhage A.A."/>
            <person name="Braus G.H."/>
            <person name="Fischer R."/>
            <person name="Frisvad J.C."/>
            <person name="Goldman G.H."/>
            <person name="Houbraken J."/>
            <person name="Oakley B."/>
            <person name="Pocsi I."/>
            <person name="Scazzocchio C."/>
            <person name="Seiboth B."/>
            <person name="vanKuyk P.A."/>
            <person name="Wortman J."/>
            <person name="Dyer P.S."/>
            <person name="Grigoriev I.V."/>
        </authorList>
    </citation>
    <scope>NUCLEOTIDE SEQUENCE [LARGE SCALE GENOMIC DNA]</scope>
    <source>
        <strain evidence="3">CBS 516.65</strain>
    </source>
</reference>
<evidence type="ECO:0000313" key="3">
    <source>
        <dbReference type="Proteomes" id="UP000184300"/>
    </source>
</evidence>
<evidence type="ECO:0000256" key="1">
    <source>
        <dbReference type="SAM" id="MobiDB-lite"/>
    </source>
</evidence>
<name>A0A1L9VF39_ASPGL</name>
<dbReference type="Proteomes" id="UP000184300">
    <property type="component" value="Unassembled WGS sequence"/>
</dbReference>
<gene>
    <name evidence="2" type="ORF">ASPGLDRAFT_550510</name>
</gene>
<dbReference type="AlphaFoldDB" id="A0A1L9VF39"/>
<evidence type="ECO:0000313" key="2">
    <source>
        <dbReference type="EMBL" id="OJJ82509.1"/>
    </source>
</evidence>
<protein>
    <submittedName>
        <fullName evidence="2">Uncharacterized protein</fullName>
    </submittedName>
</protein>
<dbReference type="EMBL" id="KV878902">
    <property type="protein sequence ID" value="OJJ82509.1"/>
    <property type="molecule type" value="Genomic_DNA"/>
</dbReference>